<protein>
    <submittedName>
        <fullName evidence="2">Uncharacterized protein</fullName>
    </submittedName>
</protein>
<dbReference type="Proteomes" id="UP000887576">
    <property type="component" value="Unplaced"/>
</dbReference>
<evidence type="ECO:0000313" key="2">
    <source>
        <dbReference type="WBParaSite" id="JU765_v2.g16499.t1"/>
    </source>
</evidence>
<proteinExistence type="predicted"/>
<evidence type="ECO:0000313" key="1">
    <source>
        <dbReference type="Proteomes" id="UP000887576"/>
    </source>
</evidence>
<reference evidence="2" key="1">
    <citation type="submission" date="2022-11" db="UniProtKB">
        <authorList>
            <consortium name="WormBaseParasite"/>
        </authorList>
    </citation>
    <scope>IDENTIFICATION</scope>
</reference>
<name>A0AC34QHW7_9BILA</name>
<organism evidence="1 2">
    <name type="scientific">Panagrolaimus sp. JU765</name>
    <dbReference type="NCBI Taxonomy" id="591449"/>
    <lineage>
        <taxon>Eukaryota</taxon>
        <taxon>Metazoa</taxon>
        <taxon>Ecdysozoa</taxon>
        <taxon>Nematoda</taxon>
        <taxon>Chromadorea</taxon>
        <taxon>Rhabditida</taxon>
        <taxon>Tylenchina</taxon>
        <taxon>Panagrolaimomorpha</taxon>
        <taxon>Panagrolaimoidea</taxon>
        <taxon>Panagrolaimidae</taxon>
        <taxon>Panagrolaimus</taxon>
    </lineage>
</organism>
<accession>A0AC34QHW7</accession>
<dbReference type="WBParaSite" id="JU765_v2.g16499.t1">
    <property type="protein sequence ID" value="JU765_v2.g16499.t1"/>
    <property type="gene ID" value="JU765_v2.g16499"/>
</dbReference>
<sequence length="778" mass="90786">MGTQFDELADPVYISNESVINDEYPPAKFAKRDEGLKKVIKPKRQKVFYPRVAREYYDHLSSADLLPEESINYFSKKLHVDTDEENVVVEPVDDLVEPLPYMEFDLDRNTNECGIANHWENNWHVYSDDNGGKSKLIMESDDFDVLKKKLSTIWSFQEDFILIMCEQFYHDIEFALNAIDKRGDELADRLKLLRTKNSYGFFAKFNQLSKGEYLRLIRSMPLHPNDLNVIRSLPRNRILNNAEFVETRKKLLLPMDKEMILSIWKSMRDNKELKAQVREKSNFRRITRYVLDDVEKGGSHDFTKNHRYVYNAIPGENSAALKLSNNPFYQTFSISNAVCTVLFPNSKDVLPLREERTLLNYVGLFETIPLQKKNGVYYPSTDFHYAVLIFWKQKDLFVLNLCGNPIMVGLSFLESRQFTKISTKYGTPIQLRPTLDDPAEFCLVPNKYYFATGRNPEHLPKLGHWQMTFGADPLPLPDFIDISTGFLTRSYQGVVDRQKELNLPRLNDDDFGFYTYTKDKFVKESERMKYRRRNNPTEEEIIENLLYELVDKVDMESQGIRRKKKICGRLFPSKTQLVKVDEHPSGQLPVVPPTKETRAHLALGTVRIQNISDNRETNIIYSMMQAHSLQKKTLKEEIAKFASKYDGVEYKPPIDVMAPLVKQMPAKPKAKPKSQSQPRPYRIIEVPAPPPQQPLFTPRMVYPQPVQFVYNYTPNTYQENQIQPGVQYFVPVSQEQQYVPVQVDTQQQMEVQAVNPEELQMMEVDEFGQYYYPDMSYE</sequence>